<dbReference type="Pfam" id="PF24883">
    <property type="entry name" value="NPHP3_N"/>
    <property type="match status" value="1"/>
</dbReference>
<name>A0A4Y7TKE3_COPMI</name>
<dbReference type="EMBL" id="QPFP01000011">
    <property type="protein sequence ID" value="TEB33979.1"/>
    <property type="molecule type" value="Genomic_DNA"/>
</dbReference>
<protein>
    <recommendedName>
        <fullName evidence="2">Nephrocystin 3-like N-terminal domain-containing protein</fullName>
    </recommendedName>
</protein>
<dbReference type="SUPFAM" id="SSF52540">
    <property type="entry name" value="P-loop containing nucleoside triphosphate hydrolases"/>
    <property type="match status" value="1"/>
</dbReference>
<dbReference type="Gene3D" id="3.40.50.300">
    <property type="entry name" value="P-loop containing nucleotide triphosphate hydrolases"/>
    <property type="match status" value="1"/>
</dbReference>
<dbReference type="PANTHER" id="PTHR10039">
    <property type="entry name" value="AMELOGENIN"/>
    <property type="match status" value="1"/>
</dbReference>
<dbReference type="AlphaFoldDB" id="A0A4Y7TKE3"/>
<organism evidence="3 4">
    <name type="scientific">Coprinellus micaceus</name>
    <name type="common">Glistening ink-cap mushroom</name>
    <name type="synonym">Coprinus micaceus</name>
    <dbReference type="NCBI Taxonomy" id="71717"/>
    <lineage>
        <taxon>Eukaryota</taxon>
        <taxon>Fungi</taxon>
        <taxon>Dikarya</taxon>
        <taxon>Basidiomycota</taxon>
        <taxon>Agaricomycotina</taxon>
        <taxon>Agaricomycetes</taxon>
        <taxon>Agaricomycetidae</taxon>
        <taxon>Agaricales</taxon>
        <taxon>Agaricineae</taxon>
        <taxon>Psathyrellaceae</taxon>
        <taxon>Coprinellus</taxon>
    </lineage>
</organism>
<keyword evidence="4" id="KW-1185">Reference proteome</keyword>
<dbReference type="Proteomes" id="UP000298030">
    <property type="component" value="Unassembled WGS sequence"/>
</dbReference>
<dbReference type="STRING" id="71717.A0A4Y7TKE3"/>
<dbReference type="InterPro" id="IPR056884">
    <property type="entry name" value="NPHP3-like_N"/>
</dbReference>
<evidence type="ECO:0000259" key="2">
    <source>
        <dbReference type="Pfam" id="PF24883"/>
    </source>
</evidence>
<dbReference type="InterPro" id="IPR027417">
    <property type="entry name" value="P-loop_NTPase"/>
</dbReference>
<sequence length="458" mass="52019">MLGNNHPAFRSSGELTAWHCRPTMLEGASSFHTEEIIQINAERVVLNNSRVHQGNSPSHVQVNAREYHHHEATASSLGLRELYRHIASGALHNSADRFDAPKCHPETRKAVQEDILSWAGYGNNDDDPMQLLWLSGPAGSGKTAIMGTISDKFREEGRLAATFFFSSVSGSTDRQSKRRLVTTLAYQLQQQQGLEPHLSHLVSAAIRKDPAIFDKNLKEQMEDSVNDHAFPFRVIISSRPEHHIRHFFTTLPANYTAQIFLDDKYQPDDDITLFLSSKFAEIRRRYDHLPPTWPTESNIRTLVERASGQFIYVATVIRFIDTPPKLPQDQLNIVLKIRPPEGTNPFASLDALYTSILMSSPDPHETVLWLRAYLILQRAYNSWGNVSVRMPAWIYDRFFESTAGQAQMLLQLPSLVHLVELGESKTISISNATYALYHKSFPDFLEDPRRMQRLPGHP</sequence>
<gene>
    <name evidence="3" type="ORF">FA13DRAFT_1812518</name>
</gene>
<keyword evidence="1" id="KW-0677">Repeat</keyword>
<feature type="domain" description="Nephrocystin 3-like N-terminal" evidence="2">
    <location>
        <begin position="126"/>
        <end position="224"/>
    </location>
</feature>
<evidence type="ECO:0000256" key="1">
    <source>
        <dbReference type="ARBA" id="ARBA00022737"/>
    </source>
</evidence>
<dbReference type="OrthoDB" id="3014077at2759"/>
<proteinExistence type="predicted"/>
<reference evidence="3 4" key="1">
    <citation type="journal article" date="2019" name="Nat. Ecol. Evol.">
        <title>Megaphylogeny resolves global patterns of mushroom evolution.</title>
        <authorList>
            <person name="Varga T."/>
            <person name="Krizsan K."/>
            <person name="Foldi C."/>
            <person name="Dima B."/>
            <person name="Sanchez-Garcia M."/>
            <person name="Sanchez-Ramirez S."/>
            <person name="Szollosi G.J."/>
            <person name="Szarkandi J.G."/>
            <person name="Papp V."/>
            <person name="Albert L."/>
            <person name="Andreopoulos W."/>
            <person name="Angelini C."/>
            <person name="Antonin V."/>
            <person name="Barry K.W."/>
            <person name="Bougher N.L."/>
            <person name="Buchanan P."/>
            <person name="Buyck B."/>
            <person name="Bense V."/>
            <person name="Catcheside P."/>
            <person name="Chovatia M."/>
            <person name="Cooper J."/>
            <person name="Damon W."/>
            <person name="Desjardin D."/>
            <person name="Finy P."/>
            <person name="Geml J."/>
            <person name="Haridas S."/>
            <person name="Hughes K."/>
            <person name="Justo A."/>
            <person name="Karasinski D."/>
            <person name="Kautmanova I."/>
            <person name="Kiss B."/>
            <person name="Kocsube S."/>
            <person name="Kotiranta H."/>
            <person name="LaButti K.M."/>
            <person name="Lechner B.E."/>
            <person name="Liimatainen K."/>
            <person name="Lipzen A."/>
            <person name="Lukacs Z."/>
            <person name="Mihaltcheva S."/>
            <person name="Morgado L.N."/>
            <person name="Niskanen T."/>
            <person name="Noordeloos M.E."/>
            <person name="Ohm R.A."/>
            <person name="Ortiz-Santana B."/>
            <person name="Ovrebo C."/>
            <person name="Racz N."/>
            <person name="Riley R."/>
            <person name="Savchenko A."/>
            <person name="Shiryaev A."/>
            <person name="Soop K."/>
            <person name="Spirin V."/>
            <person name="Szebenyi C."/>
            <person name="Tomsovsky M."/>
            <person name="Tulloss R.E."/>
            <person name="Uehling J."/>
            <person name="Grigoriev I.V."/>
            <person name="Vagvolgyi C."/>
            <person name="Papp T."/>
            <person name="Martin F.M."/>
            <person name="Miettinen O."/>
            <person name="Hibbett D.S."/>
            <person name="Nagy L.G."/>
        </authorList>
    </citation>
    <scope>NUCLEOTIDE SEQUENCE [LARGE SCALE GENOMIC DNA]</scope>
    <source>
        <strain evidence="3 4">FP101781</strain>
    </source>
</reference>
<comment type="caution">
    <text evidence="3">The sequence shown here is derived from an EMBL/GenBank/DDBJ whole genome shotgun (WGS) entry which is preliminary data.</text>
</comment>
<accession>A0A4Y7TKE3</accession>
<evidence type="ECO:0000313" key="3">
    <source>
        <dbReference type="EMBL" id="TEB33979.1"/>
    </source>
</evidence>
<dbReference type="PANTHER" id="PTHR10039:SF5">
    <property type="entry name" value="NACHT DOMAIN-CONTAINING PROTEIN"/>
    <property type="match status" value="1"/>
</dbReference>
<evidence type="ECO:0000313" key="4">
    <source>
        <dbReference type="Proteomes" id="UP000298030"/>
    </source>
</evidence>